<evidence type="ECO:0000256" key="1">
    <source>
        <dbReference type="SAM" id="SignalP"/>
    </source>
</evidence>
<organism evidence="3 4">
    <name type="scientific">Cryptolaemus montrouzieri</name>
    <dbReference type="NCBI Taxonomy" id="559131"/>
    <lineage>
        <taxon>Eukaryota</taxon>
        <taxon>Metazoa</taxon>
        <taxon>Ecdysozoa</taxon>
        <taxon>Arthropoda</taxon>
        <taxon>Hexapoda</taxon>
        <taxon>Insecta</taxon>
        <taxon>Pterygota</taxon>
        <taxon>Neoptera</taxon>
        <taxon>Endopterygota</taxon>
        <taxon>Coleoptera</taxon>
        <taxon>Polyphaga</taxon>
        <taxon>Cucujiformia</taxon>
        <taxon>Coccinelloidea</taxon>
        <taxon>Coccinellidae</taxon>
        <taxon>Scymninae</taxon>
        <taxon>Scymnini</taxon>
        <taxon>Cryptolaemus</taxon>
    </lineage>
</organism>
<dbReference type="SMART" id="SM00848">
    <property type="entry name" value="Inhibitor_I29"/>
    <property type="match status" value="1"/>
</dbReference>
<proteinExistence type="predicted"/>
<gene>
    <name evidence="3" type="ORF">HHI36_018726</name>
</gene>
<feature type="chain" id="PRO_5044775691" description="Cathepsin propeptide inhibitor domain-containing protein" evidence="1">
    <location>
        <begin position="20"/>
        <end position="107"/>
    </location>
</feature>
<feature type="domain" description="Cathepsin propeptide inhibitor" evidence="2">
    <location>
        <begin position="29"/>
        <end position="89"/>
    </location>
</feature>
<dbReference type="SUPFAM" id="SSF54001">
    <property type="entry name" value="Cysteine proteinases"/>
    <property type="match status" value="1"/>
</dbReference>
<reference evidence="3 4" key="1">
    <citation type="journal article" date="2021" name="BMC Biol.">
        <title>Horizontally acquired antibacterial genes associated with adaptive radiation of ladybird beetles.</title>
        <authorList>
            <person name="Li H.S."/>
            <person name="Tang X.F."/>
            <person name="Huang Y.H."/>
            <person name="Xu Z.Y."/>
            <person name="Chen M.L."/>
            <person name="Du X.Y."/>
            <person name="Qiu B.Y."/>
            <person name="Chen P.T."/>
            <person name="Zhang W."/>
            <person name="Slipinski A."/>
            <person name="Escalona H.E."/>
            <person name="Waterhouse R.M."/>
            <person name="Zwick A."/>
            <person name="Pang H."/>
        </authorList>
    </citation>
    <scope>NUCLEOTIDE SEQUENCE [LARGE SCALE GENOMIC DNA]</scope>
    <source>
        <strain evidence="3">SYSU2018</strain>
    </source>
</reference>
<comment type="caution">
    <text evidence="3">The sequence shown here is derived from an EMBL/GenBank/DDBJ whole genome shotgun (WGS) entry which is preliminary data.</text>
</comment>
<dbReference type="InterPro" id="IPR013201">
    <property type="entry name" value="Prot_inhib_I29"/>
</dbReference>
<evidence type="ECO:0000259" key="2">
    <source>
        <dbReference type="SMART" id="SM00848"/>
    </source>
</evidence>
<dbReference type="InterPro" id="IPR038765">
    <property type="entry name" value="Papain-like_cys_pep_sf"/>
</dbReference>
<dbReference type="EMBL" id="JABFTP020000165">
    <property type="protein sequence ID" value="KAL3284569.1"/>
    <property type="molecule type" value="Genomic_DNA"/>
</dbReference>
<accession>A0ABD2P0W9</accession>
<evidence type="ECO:0000313" key="4">
    <source>
        <dbReference type="Proteomes" id="UP001516400"/>
    </source>
</evidence>
<dbReference type="Proteomes" id="UP001516400">
    <property type="component" value="Unassembled WGS sequence"/>
</dbReference>
<name>A0ABD2P0W9_9CUCU</name>
<evidence type="ECO:0000313" key="3">
    <source>
        <dbReference type="EMBL" id="KAL3284569.1"/>
    </source>
</evidence>
<dbReference type="Pfam" id="PF08246">
    <property type="entry name" value="Inhibitor_I29"/>
    <property type="match status" value="1"/>
</dbReference>
<sequence length="107" mass="12353">MKSCALLLLFVVIVALCEAAPIENLDSKWEDFKKTQQRSYESPEEETRRKEIFRKNLEGIEEHNQKFARGEVTYQQGVNQFTDLTKEEFSKRLGFKPNGSSVGVSLH</sequence>
<keyword evidence="4" id="KW-1185">Reference proteome</keyword>
<keyword evidence="1" id="KW-0732">Signal</keyword>
<dbReference type="Gene3D" id="1.10.287.2250">
    <property type="match status" value="1"/>
</dbReference>
<dbReference type="AlphaFoldDB" id="A0ABD2P0W9"/>
<feature type="signal peptide" evidence="1">
    <location>
        <begin position="1"/>
        <end position="19"/>
    </location>
</feature>
<protein>
    <recommendedName>
        <fullName evidence="2">Cathepsin propeptide inhibitor domain-containing protein</fullName>
    </recommendedName>
</protein>